<feature type="compositionally biased region" description="Low complexity" evidence="2">
    <location>
        <begin position="736"/>
        <end position="750"/>
    </location>
</feature>
<name>A0A388JZU4_CHABU</name>
<evidence type="ECO:0000313" key="3">
    <source>
        <dbReference type="EMBL" id="GBG63329.1"/>
    </source>
</evidence>
<protein>
    <submittedName>
        <fullName evidence="3">Uncharacterized protein</fullName>
    </submittedName>
</protein>
<comment type="caution">
    <text evidence="3">The sequence shown here is derived from an EMBL/GenBank/DDBJ whole genome shotgun (WGS) entry which is preliminary data.</text>
</comment>
<keyword evidence="1" id="KW-0175">Coiled coil</keyword>
<feature type="region of interest" description="Disordered" evidence="2">
    <location>
        <begin position="765"/>
        <end position="816"/>
    </location>
</feature>
<feature type="compositionally biased region" description="Basic and acidic residues" evidence="2">
    <location>
        <begin position="766"/>
        <end position="775"/>
    </location>
</feature>
<feature type="compositionally biased region" description="Low complexity" evidence="2">
    <location>
        <begin position="11"/>
        <end position="21"/>
    </location>
</feature>
<evidence type="ECO:0000256" key="2">
    <source>
        <dbReference type="SAM" id="MobiDB-lite"/>
    </source>
</evidence>
<feature type="region of interest" description="Disordered" evidence="2">
    <location>
        <begin position="355"/>
        <end position="398"/>
    </location>
</feature>
<feature type="compositionally biased region" description="Low complexity" evidence="2">
    <location>
        <begin position="229"/>
        <end position="247"/>
    </location>
</feature>
<evidence type="ECO:0000313" key="4">
    <source>
        <dbReference type="Proteomes" id="UP000265515"/>
    </source>
</evidence>
<feature type="region of interest" description="Disordered" evidence="2">
    <location>
        <begin position="715"/>
        <end position="753"/>
    </location>
</feature>
<organism evidence="3 4">
    <name type="scientific">Chara braunii</name>
    <name type="common">Braun's stonewort</name>
    <dbReference type="NCBI Taxonomy" id="69332"/>
    <lineage>
        <taxon>Eukaryota</taxon>
        <taxon>Viridiplantae</taxon>
        <taxon>Streptophyta</taxon>
        <taxon>Charophyceae</taxon>
        <taxon>Charales</taxon>
        <taxon>Characeae</taxon>
        <taxon>Chara</taxon>
    </lineage>
</organism>
<feature type="compositionally biased region" description="Basic and acidic residues" evidence="2">
    <location>
        <begin position="612"/>
        <end position="627"/>
    </location>
</feature>
<feature type="region of interest" description="Disordered" evidence="2">
    <location>
        <begin position="1"/>
        <end position="21"/>
    </location>
</feature>
<feature type="coiled-coil region" evidence="1">
    <location>
        <begin position="195"/>
        <end position="223"/>
    </location>
</feature>
<proteinExistence type="predicted"/>
<reference evidence="3 4" key="1">
    <citation type="journal article" date="2018" name="Cell">
        <title>The Chara Genome: Secondary Complexity and Implications for Plant Terrestrialization.</title>
        <authorList>
            <person name="Nishiyama T."/>
            <person name="Sakayama H."/>
            <person name="Vries J.D."/>
            <person name="Buschmann H."/>
            <person name="Saint-Marcoux D."/>
            <person name="Ullrich K.K."/>
            <person name="Haas F.B."/>
            <person name="Vanderstraeten L."/>
            <person name="Becker D."/>
            <person name="Lang D."/>
            <person name="Vosolsobe S."/>
            <person name="Rombauts S."/>
            <person name="Wilhelmsson P.K.I."/>
            <person name="Janitza P."/>
            <person name="Kern R."/>
            <person name="Heyl A."/>
            <person name="Rumpler F."/>
            <person name="Villalobos L.I.A.C."/>
            <person name="Clay J.M."/>
            <person name="Skokan R."/>
            <person name="Toyoda A."/>
            <person name="Suzuki Y."/>
            <person name="Kagoshima H."/>
            <person name="Schijlen E."/>
            <person name="Tajeshwar N."/>
            <person name="Catarino B."/>
            <person name="Hetherington A.J."/>
            <person name="Saltykova A."/>
            <person name="Bonnot C."/>
            <person name="Breuninger H."/>
            <person name="Symeonidi A."/>
            <person name="Radhakrishnan G.V."/>
            <person name="Van Nieuwerburgh F."/>
            <person name="Deforce D."/>
            <person name="Chang C."/>
            <person name="Karol K.G."/>
            <person name="Hedrich R."/>
            <person name="Ulvskov P."/>
            <person name="Glockner G."/>
            <person name="Delwiche C.F."/>
            <person name="Petrasek J."/>
            <person name="Van de Peer Y."/>
            <person name="Friml J."/>
            <person name="Beilby M."/>
            <person name="Dolan L."/>
            <person name="Kohara Y."/>
            <person name="Sugano S."/>
            <person name="Fujiyama A."/>
            <person name="Delaux P.-M."/>
            <person name="Quint M."/>
            <person name="TheiBen G."/>
            <person name="Hagemann M."/>
            <person name="Harholt J."/>
            <person name="Dunand C."/>
            <person name="Zachgo S."/>
            <person name="Langdale J."/>
            <person name="Maumus F."/>
            <person name="Straeten D.V.D."/>
            <person name="Gould S.B."/>
            <person name="Rensing S.A."/>
        </authorList>
    </citation>
    <scope>NUCLEOTIDE SEQUENCE [LARGE SCALE GENOMIC DNA]</scope>
    <source>
        <strain evidence="3 4">S276</strain>
    </source>
</reference>
<feature type="region of interest" description="Disordered" evidence="2">
    <location>
        <begin position="229"/>
        <end position="249"/>
    </location>
</feature>
<feature type="region of interest" description="Disordered" evidence="2">
    <location>
        <begin position="589"/>
        <end position="696"/>
    </location>
</feature>
<evidence type="ECO:0000256" key="1">
    <source>
        <dbReference type="SAM" id="Coils"/>
    </source>
</evidence>
<feature type="compositionally biased region" description="Basic and acidic residues" evidence="2">
    <location>
        <begin position="663"/>
        <end position="672"/>
    </location>
</feature>
<dbReference type="AlphaFoldDB" id="A0A388JZU4"/>
<feature type="region of interest" description="Disordered" evidence="2">
    <location>
        <begin position="426"/>
        <end position="470"/>
    </location>
</feature>
<keyword evidence="4" id="KW-1185">Reference proteome</keyword>
<dbReference type="EMBL" id="BFEA01000038">
    <property type="protein sequence ID" value="GBG63329.1"/>
    <property type="molecule type" value="Genomic_DNA"/>
</dbReference>
<gene>
    <name evidence="3" type="ORF">CBR_g37687</name>
</gene>
<feature type="compositionally biased region" description="Basic and acidic residues" evidence="2">
    <location>
        <begin position="639"/>
        <end position="649"/>
    </location>
</feature>
<dbReference type="Gramene" id="GBG63329">
    <property type="protein sequence ID" value="GBG63329"/>
    <property type="gene ID" value="CBR_g37687"/>
</dbReference>
<sequence length="842" mass="91710">MNLDPPFVVNSSSGKETESQSSQASHSAWRYRSLSFICLGCGLLRKEKSKYPVTYRAILRYWHKVNRLRGGSEWKHVIPPAIVKASPWISEELLGPLYEDPAFLYKNTWMCEDCCLEHYSSILWELRVRHPTWGLFSQTADKEEASLLKPDVRSATSPLKSPDFATVGLDSEPMDFWLARAAKLKRQKLRQAARKKKLSLAAKAAEEAAAKEAQEAAAKAAAEAAAGRAAEITGTGTSGTDPGPGTTAEIDSMAEGAFVSEEHHQENSDNNLSTVSMEAAGGSSMTQAQLEPQLSYESLIHGTTTGMEQGLLTADQGHSTESFPVFPEISFDRLDSNGQAHFYDLTTSRHAVDTASDVEPSSGMGISADSPSQMREMEKSMTNKVTESDGVSRSLSRRGLRKTSVPRLFLAFSQALPAPLTTLRDTETLSSGLDPNPASQDGTPARLTSSRHQSESGGESVPNISDVEPDSEVAAVTEGIAEIAATASFFPPTRPSFRSRLGSQLGAFAVTETDFPERQKKLKHLHKGHQSESDFESVLNISDVEPDSEVAAITEGVAEIAATASFFPPTRPSFRSRLGSQPGAFAVTETDFPESQKKLKHLHKGDDDSEPKEEVDVARRGSSKDNRAGAFAVTETDSEYPHDQRKRPPYEAYVFPEPSKTGMDGKGRDSFRMKKGFGSQSAAAGGSGRRSYGEEFSGAADSDFLREQQFAANRKQFQTQKVERSGQLLDGHRLSAGESYGEGSSESAGANIREDTEFVMNLKQTESLKTKELQRPRSAPNTSSTRYEFVSDMKGYRTPGPARRAQKPKQGVFARGPVRGLDEGWISADILPPPVDPWAGEP</sequence>
<accession>A0A388JZU4</accession>
<dbReference type="Proteomes" id="UP000265515">
    <property type="component" value="Unassembled WGS sequence"/>
</dbReference>
<feature type="compositionally biased region" description="Polar residues" evidence="2">
    <location>
        <begin position="428"/>
        <end position="457"/>
    </location>
</feature>